<evidence type="ECO:0008006" key="2">
    <source>
        <dbReference type="Google" id="ProtNLM"/>
    </source>
</evidence>
<reference evidence="1" key="1">
    <citation type="journal article" date="2020" name="Nature">
        <title>Giant virus diversity and host interactions through global metagenomics.</title>
        <authorList>
            <person name="Schulz F."/>
            <person name="Roux S."/>
            <person name="Paez-Espino D."/>
            <person name="Jungbluth S."/>
            <person name="Walsh D.A."/>
            <person name="Denef V.J."/>
            <person name="McMahon K.D."/>
            <person name="Konstantinidis K.T."/>
            <person name="Eloe-Fadrosh E.A."/>
            <person name="Kyrpides N.C."/>
            <person name="Woyke T."/>
        </authorList>
    </citation>
    <scope>NUCLEOTIDE SEQUENCE</scope>
    <source>
        <strain evidence="1">GVMAG-M-3300023179-4</strain>
    </source>
</reference>
<dbReference type="Gene3D" id="2.115.10.20">
    <property type="entry name" value="Glycosyl hydrolase domain, family 43"/>
    <property type="match status" value="1"/>
</dbReference>
<proteinExistence type="predicted"/>
<dbReference type="EMBL" id="MN739832">
    <property type="protein sequence ID" value="QHT73783.1"/>
    <property type="molecule type" value="Genomic_DNA"/>
</dbReference>
<dbReference type="InterPro" id="IPR023296">
    <property type="entry name" value="Glyco_hydro_beta-prop_sf"/>
</dbReference>
<sequence length="478" mass="56395">MNQSIIDSLINIGIKTNKFKLEKTININRSLGYPFIINIENKNYIYYREDATNYIRPDDEVTNRLILEDFDNIILDINYELKLGKANHNFRLFNFNNKLYGIGGMGLFDANYKNFKDSTNDLYLNYNKDESISLIEDSSLNKNIGSKILNPKVICPYYANGLHLFLFNDINNKIYIKENNELPIVSSIMNGRHDGHWGYCNHTDIEASKGGISLFDSSTSILFNYNDNKYYLYQRANLGLGVRFIQYTTSNNLIDWSDFNLININPKIDFFQNNYYYNNFFSIKDIDIYIGLFPHSKKNGMGYYDIDNKEYLELYYSKDCINWNYIGVLLEFEYHNKFLILGEPIIKNNKYYFYASDHKCRSINVYSIEKNRFSSAYTIENDKISKINLKLIKLNEPLIKINFKTYSNGFIKIQLLNNNKEIIDNFSFNDFDIIKENLDDLDYTVSWKNNNNIPNNEIYIEIEGINFEMFLLNNLVIF</sequence>
<dbReference type="AlphaFoldDB" id="A0A6C0H136"/>
<dbReference type="SUPFAM" id="SSF75005">
    <property type="entry name" value="Arabinanase/levansucrase/invertase"/>
    <property type="match status" value="1"/>
</dbReference>
<organism evidence="1">
    <name type="scientific">viral metagenome</name>
    <dbReference type="NCBI Taxonomy" id="1070528"/>
    <lineage>
        <taxon>unclassified sequences</taxon>
        <taxon>metagenomes</taxon>
        <taxon>organismal metagenomes</taxon>
    </lineage>
</organism>
<accession>A0A6C0H136</accession>
<evidence type="ECO:0000313" key="1">
    <source>
        <dbReference type="EMBL" id="QHT73783.1"/>
    </source>
</evidence>
<protein>
    <recommendedName>
        <fullName evidence="2">Glycosyl hydrolase family 32 N-terminal domain-containing protein</fullName>
    </recommendedName>
</protein>
<name>A0A6C0H136_9ZZZZ</name>